<organism evidence="1">
    <name type="scientific">viral metagenome</name>
    <dbReference type="NCBI Taxonomy" id="1070528"/>
    <lineage>
        <taxon>unclassified sequences</taxon>
        <taxon>metagenomes</taxon>
        <taxon>organismal metagenomes</taxon>
    </lineage>
</organism>
<evidence type="ECO:0008006" key="2">
    <source>
        <dbReference type="Google" id="ProtNLM"/>
    </source>
</evidence>
<protein>
    <recommendedName>
        <fullName evidence="2">Sugar O-methyltransferase</fullName>
    </recommendedName>
</protein>
<evidence type="ECO:0000313" key="1">
    <source>
        <dbReference type="EMBL" id="QHU26324.1"/>
    </source>
</evidence>
<dbReference type="NCBIfam" id="TIGR04371">
    <property type="entry name" value="methyltran_NanM"/>
    <property type="match status" value="1"/>
</dbReference>
<sequence>MYNAYLHALDGLRASGNISTFKSDHNYRTVLEHVSPNEGGEYLRLLRSLTDITEEEITTYCTVNDSIGSPLTSIYGALQTSPTNLRYILHAFLIMRHMLSVGISTVDIVEVGGGYGGLCLALHFFAKKYTISIASYTIVDLKEALYLQEKYLKAVLPNVEVTFVDASTFGSAITTQNMFLISNYCFSEISAEFQKQYIQTLFPKVSHGFMAWNFIPTYDFGFTRREEEEYPMTGNSNKYVYF</sequence>
<dbReference type="EMBL" id="MN740438">
    <property type="protein sequence ID" value="QHU26324.1"/>
    <property type="molecule type" value="Genomic_DNA"/>
</dbReference>
<accession>A0A6C0L9H4</accession>
<reference evidence="1" key="1">
    <citation type="journal article" date="2020" name="Nature">
        <title>Giant virus diversity and host interactions through global metagenomics.</title>
        <authorList>
            <person name="Schulz F."/>
            <person name="Roux S."/>
            <person name="Paez-Espino D."/>
            <person name="Jungbluth S."/>
            <person name="Walsh D.A."/>
            <person name="Denef V.J."/>
            <person name="McMahon K.D."/>
            <person name="Konstantinidis K.T."/>
            <person name="Eloe-Fadrosh E.A."/>
            <person name="Kyrpides N.C."/>
            <person name="Woyke T."/>
        </authorList>
    </citation>
    <scope>NUCLEOTIDE SEQUENCE</scope>
    <source>
        <strain evidence="1">GVMAG-M-3300027759-16</strain>
    </source>
</reference>
<name>A0A6C0L9H4_9ZZZZ</name>
<dbReference type="InterPro" id="IPR030807">
    <property type="entry name" value="Methyltran_NanM"/>
</dbReference>
<dbReference type="AlphaFoldDB" id="A0A6C0L9H4"/>
<proteinExistence type="predicted"/>